<protein>
    <submittedName>
        <fullName evidence="2">Uncharacterized protein</fullName>
    </submittedName>
</protein>
<feature type="region of interest" description="Disordered" evidence="1">
    <location>
        <begin position="425"/>
        <end position="445"/>
    </location>
</feature>
<keyword evidence="3" id="KW-1185">Reference proteome</keyword>
<name>A0A5C2RP07_9APHY</name>
<reference evidence="2" key="1">
    <citation type="journal article" date="2018" name="Genome Biol. Evol.">
        <title>Genomics and development of Lentinus tigrinus, a white-rot wood-decaying mushroom with dimorphic fruiting bodies.</title>
        <authorList>
            <person name="Wu B."/>
            <person name="Xu Z."/>
            <person name="Knudson A."/>
            <person name="Carlson A."/>
            <person name="Chen N."/>
            <person name="Kovaka S."/>
            <person name="LaButti K."/>
            <person name="Lipzen A."/>
            <person name="Pennachio C."/>
            <person name="Riley R."/>
            <person name="Schakwitz W."/>
            <person name="Umezawa K."/>
            <person name="Ohm R.A."/>
            <person name="Grigoriev I.V."/>
            <person name="Nagy L.G."/>
            <person name="Gibbons J."/>
            <person name="Hibbett D."/>
        </authorList>
    </citation>
    <scope>NUCLEOTIDE SEQUENCE [LARGE SCALE GENOMIC DNA]</scope>
    <source>
        <strain evidence="2">ALCF2SS1-6</strain>
    </source>
</reference>
<evidence type="ECO:0000313" key="3">
    <source>
        <dbReference type="Proteomes" id="UP000313359"/>
    </source>
</evidence>
<evidence type="ECO:0000313" key="2">
    <source>
        <dbReference type="EMBL" id="RPD53273.1"/>
    </source>
</evidence>
<proteinExistence type="predicted"/>
<sequence>MAVQYAYRLGVSAMTDSSPEGVSLQDRYSAILQFQHTWAGSAFSPRIQDPQEGLRYLAQSNGVFVYAVENSHTLALKLHRPGNARTGLPELTFMCMAWKSLLEPTDLSGARYTVDLSQDLLVITLPGDARNEHRHHFISISSDCYPHPLAASSLLRTVCSTQRVGTDTYPKDADRLEFHSDLVAWGNYQATWHGDDDHYWQISMEVQVMNWKTGVVVWRYQTRQACSYHLIDRRHILVTKQDGIDVFSFDPDRGAPKPPSYTKPQAHLLRLCLPRLGLGVQQPERFNSFLHIPRTHRDDRPLFRPDPSHSLLAVRMDDILSATDKGRQVIRQSMVFLVSLATIRSYLARRETGWWRRSRAIVPWDNWGPTGARVVTAENTTAHKLSLAVHGSRCVLSIPTPVVFSPIEKMVVIDAHPYAQQCGSGVTRQTLQPEDRTVPPAPVVDSSDVRSSEIFLPYQRQVKGFMKKKTIVLEGRFPCRMETYLSPRKAEYRGNHTVLTGEEVVVVRTREA</sequence>
<evidence type="ECO:0000256" key="1">
    <source>
        <dbReference type="SAM" id="MobiDB-lite"/>
    </source>
</evidence>
<gene>
    <name evidence="2" type="ORF">L227DRAFT_617115</name>
</gene>
<accession>A0A5C2RP07</accession>
<dbReference type="AlphaFoldDB" id="A0A5C2RP07"/>
<dbReference type="OrthoDB" id="2757285at2759"/>
<dbReference type="EMBL" id="ML122325">
    <property type="protein sequence ID" value="RPD53273.1"/>
    <property type="molecule type" value="Genomic_DNA"/>
</dbReference>
<organism evidence="2 3">
    <name type="scientific">Lentinus tigrinus ALCF2SS1-6</name>
    <dbReference type="NCBI Taxonomy" id="1328759"/>
    <lineage>
        <taxon>Eukaryota</taxon>
        <taxon>Fungi</taxon>
        <taxon>Dikarya</taxon>
        <taxon>Basidiomycota</taxon>
        <taxon>Agaricomycotina</taxon>
        <taxon>Agaricomycetes</taxon>
        <taxon>Polyporales</taxon>
        <taxon>Polyporaceae</taxon>
        <taxon>Lentinus</taxon>
    </lineage>
</organism>
<dbReference type="Proteomes" id="UP000313359">
    <property type="component" value="Unassembled WGS sequence"/>
</dbReference>